<dbReference type="InterPro" id="IPR042100">
    <property type="entry name" value="Bug_dom1"/>
</dbReference>
<accession>A0ABS5EWB1</accession>
<evidence type="ECO:0000256" key="1">
    <source>
        <dbReference type="ARBA" id="ARBA00006987"/>
    </source>
</evidence>
<dbReference type="InterPro" id="IPR005064">
    <property type="entry name" value="BUG"/>
</dbReference>
<proteinExistence type="inferred from homology"/>
<comment type="caution">
    <text evidence="3">The sequence shown here is derived from an EMBL/GenBank/DDBJ whole genome shotgun (WGS) entry which is preliminary data.</text>
</comment>
<dbReference type="CDD" id="cd07012">
    <property type="entry name" value="PBP2_Bug_TTT"/>
    <property type="match status" value="1"/>
</dbReference>
<dbReference type="PROSITE" id="PS51318">
    <property type="entry name" value="TAT"/>
    <property type="match status" value="1"/>
</dbReference>
<dbReference type="Proteomes" id="UP001196870">
    <property type="component" value="Unassembled WGS sequence"/>
</dbReference>
<dbReference type="PANTHER" id="PTHR42928">
    <property type="entry name" value="TRICARBOXYLATE-BINDING PROTEIN"/>
    <property type="match status" value="1"/>
</dbReference>
<evidence type="ECO:0000256" key="2">
    <source>
        <dbReference type="SAM" id="SignalP"/>
    </source>
</evidence>
<gene>
    <name evidence="3" type="ORF">GXW71_09495</name>
</gene>
<reference evidence="4" key="1">
    <citation type="journal article" date="2021" name="Syst. Appl. Microbiol.">
        <title>Roseomonas hellenica sp. nov., isolated from roots of wild-growing Alkanna tinctoria.</title>
        <authorList>
            <person name="Rat A."/>
            <person name="Naranjo H.D."/>
            <person name="Lebbe L."/>
            <person name="Cnockaert M."/>
            <person name="Krigas N."/>
            <person name="Grigoriadou K."/>
            <person name="Maloupa E."/>
            <person name="Willems A."/>
        </authorList>
    </citation>
    <scope>NUCLEOTIDE SEQUENCE [LARGE SCALE GENOMIC DNA]</scope>
    <source>
        <strain evidence="4">LMG 31523</strain>
    </source>
</reference>
<dbReference type="InterPro" id="IPR006311">
    <property type="entry name" value="TAT_signal"/>
</dbReference>
<protein>
    <submittedName>
        <fullName evidence="3">Tripartite tricarboxylate transporter substrate binding protein</fullName>
    </submittedName>
</protein>
<dbReference type="Gene3D" id="3.40.190.150">
    <property type="entry name" value="Bordetella uptake gene, domain 1"/>
    <property type="match status" value="1"/>
</dbReference>
<evidence type="ECO:0000313" key="4">
    <source>
        <dbReference type="Proteomes" id="UP001196870"/>
    </source>
</evidence>
<dbReference type="PIRSF" id="PIRSF017082">
    <property type="entry name" value="YflP"/>
    <property type="match status" value="1"/>
</dbReference>
<dbReference type="PANTHER" id="PTHR42928:SF5">
    <property type="entry name" value="BLR1237 PROTEIN"/>
    <property type="match status" value="1"/>
</dbReference>
<keyword evidence="4" id="KW-1185">Reference proteome</keyword>
<keyword evidence="2" id="KW-0732">Signal</keyword>
<comment type="similarity">
    <text evidence="1">Belongs to the UPF0065 (bug) family.</text>
</comment>
<dbReference type="Pfam" id="PF03401">
    <property type="entry name" value="TctC"/>
    <property type="match status" value="1"/>
</dbReference>
<feature type="chain" id="PRO_5047526931" evidence="2">
    <location>
        <begin position="30"/>
        <end position="328"/>
    </location>
</feature>
<dbReference type="RefSeq" id="WP_211852251.1">
    <property type="nucleotide sequence ID" value="NZ_JAAGBB010000009.1"/>
</dbReference>
<name>A0ABS5EWB1_9PROT</name>
<organism evidence="3 4">
    <name type="scientific">Plastoroseomonas hellenica</name>
    <dbReference type="NCBI Taxonomy" id="2687306"/>
    <lineage>
        <taxon>Bacteria</taxon>
        <taxon>Pseudomonadati</taxon>
        <taxon>Pseudomonadota</taxon>
        <taxon>Alphaproteobacteria</taxon>
        <taxon>Acetobacterales</taxon>
        <taxon>Acetobacteraceae</taxon>
        <taxon>Plastoroseomonas</taxon>
    </lineage>
</organism>
<evidence type="ECO:0000313" key="3">
    <source>
        <dbReference type="EMBL" id="MBR0664585.1"/>
    </source>
</evidence>
<dbReference type="Gene3D" id="3.40.190.10">
    <property type="entry name" value="Periplasmic binding protein-like II"/>
    <property type="match status" value="1"/>
</dbReference>
<sequence>MPNHASSRRHLLAGVAAVGAAALARPALAQRRGNWPERPIELAVGFSAGGGTDLTARTYARFMEQALGGSMVVLNRPGASGEIALGAIGRARPDGYLLGMTNMPGLVTLPIERRSPQFRLDDFEYIANLVTDPSAFSVAADSAIASIAALVERARREPDTITYGSTGVGTDDHLALVLFQAAAGVKLVHVPFPGAGPLRTAILGKQVDIAGLNIGEVAGAPDGLRMLVQGGATRSPFAPDVPTFREAGFAMDMGSERGIVAPKALPVEVVTRLREATAQVVRNPDFVSQVRTQFTELAYLDGPVWRQRLSEADRGFRDLWQRQPWSEA</sequence>
<dbReference type="EMBL" id="JAAGBB010000009">
    <property type="protein sequence ID" value="MBR0664585.1"/>
    <property type="molecule type" value="Genomic_DNA"/>
</dbReference>
<feature type="signal peptide" evidence="2">
    <location>
        <begin position="1"/>
        <end position="29"/>
    </location>
</feature>